<name>A0A9X0R5Q6_9PROT</name>
<keyword evidence="4" id="KW-1185">Reference proteome</keyword>
<evidence type="ECO:0000256" key="1">
    <source>
        <dbReference type="SAM" id="Phobius"/>
    </source>
</evidence>
<evidence type="ECO:0000313" key="3">
    <source>
        <dbReference type="EMBL" id="MBC4018887.1"/>
    </source>
</evidence>
<keyword evidence="1" id="KW-1133">Transmembrane helix</keyword>
<dbReference type="EMBL" id="JACOMF010000089">
    <property type="protein sequence ID" value="MBC4018887.1"/>
    <property type="molecule type" value="Genomic_DNA"/>
</dbReference>
<dbReference type="InterPro" id="IPR012495">
    <property type="entry name" value="TadE-like_dom"/>
</dbReference>
<dbReference type="Pfam" id="PF07811">
    <property type="entry name" value="TadE"/>
    <property type="match status" value="1"/>
</dbReference>
<proteinExistence type="predicted"/>
<dbReference type="RefSeq" id="WP_186773626.1">
    <property type="nucleotide sequence ID" value="NZ_JACOMF010000089.1"/>
</dbReference>
<accession>A0A9X0R5Q6</accession>
<keyword evidence="1" id="KW-0812">Transmembrane</keyword>
<feature type="transmembrane region" description="Helical" evidence="1">
    <location>
        <begin position="21"/>
        <end position="43"/>
    </location>
</feature>
<keyword evidence="1" id="KW-0472">Membrane</keyword>
<feature type="domain" description="TadE-like" evidence="2">
    <location>
        <begin position="15"/>
        <end position="57"/>
    </location>
</feature>
<evidence type="ECO:0000259" key="2">
    <source>
        <dbReference type="Pfam" id="PF07811"/>
    </source>
</evidence>
<dbReference type="Proteomes" id="UP000600101">
    <property type="component" value="Unassembled WGS sequence"/>
</dbReference>
<comment type="caution">
    <text evidence="3">The sequence shown here is derived from an EMBL/GenBank/DDBJ whole genome shotgun (WGS) entry which is preliminary data.</text>
</comment>
<sequence length="135" mass="14621">MRHGIRRSLRHDLRGASSVEFALVSVLFLLVIFGVIWLGFSMWSRSALQMVANTTARCHAIAAPQCSNTQKFAVDLASRWVFTDIISSGDVTVGNRVSCGASPGVFSKVVITANRNVTPFFPLRISAQACHPSGV</sequence>
<reference evidence="3" key="1">
    <citation type="submission" date="2020-08" db="EMBL/GenBank/DDBJ databases">
        <authorList>
            <person name="Hu Y."/>
            <person name="Nguyen S.V."/>
            <person name="Li F."/>
            <person name="Fanning S."/>
        </authorList>
    </citation>
    <scope>NUCLEOTIDE SEQUENCE</scope>
    <source>
        <strain evidence="3">SYSU D8009</strain>
    </source>
</reference>
<evidence type="ECO:0000313" key="4">
    <source>
        <dbReference type="Proteomes" id="UP000600101"/>
    </source>
</evidence>
<protein>
    <submittedName>
        <fullName evidence="3">Pilus assembly protein</fullName>
    </submittedName>
</protein>
<organism evidence="3 4">
    <name type="scientific">Siccirubricoccus deserti</name>
    <dbReference type="NCBI Taxonomy" id="2013562"/>
    <lineage>
        <taxon>Bacteria</taxon>
        <taxon>Pseudomonadati</taxon>
        <taxon>Pseudomonadota</taxon>
        <taxon>Alphaproteobacteria</taxon>
        <taxon>Acetobacterales</taxon>
        <taxon>Roseomonadaceae</taxon>
        <taxon>Siccirubricoccus</taxon>
    </lineage>
</organism>
<gene>
    <name evidence="3" type="ORF">H7965_26915</name>
</gene>
<dbReference type="AlphaFoldDB" id="A0A9X0R5Q6"/>